<dbReference type="NCBIfam" id="TIGR01324">
    <property type="entry name" value="cysta_beta_ly_B"/>
    <property type="match status" value="1"/>
</dbReference>
<evidence type="ECO:0000256" key="9">
    <source>
        <dbReference type="RuleBase" id="RU362118"/>
    </source>
</evidence>
<evidence type="ECO:0000256" key="6">
    <source>
        <dbReference type="ARBA" id="ARBA00047517"/>
    </source>
</evidence>
<dbReference type="GO" id="GO:0019450">
    <property type="term" value="P:L-cysteine catabolic process to pyruvate"/>
    <property type="evidence" value="ECO:0007669"/>
    <property type="project" value="TreeGrafter"/>
</dbReference>
<dbReference type="SUPFAM" id="SSF53383">
    <property type="entry name" value="PLP-dependent transferases"/>
    <property type="match status" value="1"/>
</dbReference>
<name>A0A410GEX0_9BURK</name>
<comment type="cofactor">
    <cofactor evidence="1 9">
        <name>pyridoxal 5'-phosphate</name>
        <dbReference type="ChEBI" id="CHEBI:597326"/>
    </cofactor>
</comment>
<dbReference type="InterPro" id="IPR015421">
    <property type="entry name" value="PyrdxlP-dep_Trfase_major"/>
</dbReference>
<dbReference type="KEGG" id="pus:CKA81_14060"/>
<comment type="similarity">
    <text evidence="2 9">Belongs to the trans-sulfuration enzymes family.</text>
</comment>
<dbReference type="InterPro" id="IPR015424">
    <property type="entry name" value="PyrdxlP-dep_Trfase"/>
</dbReference>
<dbReference type="PROSITE" id="PS00868">
    <property type="entry name" value="CYS_MET_METAB_PP"/>
    <property type="match status" value="1"/>
</dbReference>
<dbReference type="Gene3D" id="3.40.640.10">
    <property type="entry name" value="Type I PLP-dependent aspartate aminotransferase-like (Major domain)"/>
    <property type="match status" value="1"/>
</dbReference>
<dbReference type="PANTHER" id="PTHR43500:SF1">
    <property type="entry name" value="CYSTATHIONINE BETA-LYASE-RELATED"/>
    <property type="match status" value="1"/>
</dbReference>
<organism evidence="10 11">
    <name type="scientific">Pollutimonas thiosulfatoxidans</name>
    <dbReference type="NCBI Taxonomy" id="2028345"/>
    <lineage>
        <taxon>Bacteria</taxon>
        <taxon>Pseudomonadati</taxon>
        <taxon>Pseudomonadota</taxon>
        <taxon>Betaproteobacteria</taxon>
        <taxon>Burkholderiales</taxon>
        <taxon>Alcaligenaceae</taxon>
        <taxon>Pollutimonas</taxon>
    </lineage>
</organism>
<dbReference type="EMBL" id="CP022987">
    <property type="protein sequence ID" value="QAA94847.1"/>
    <property type="molecule type" value="Genomic_DNA"/>
</dbReference>
<dbReference type="GO" id="GO:0030170">
    <property type="term" value="F:pyridoxal phosphate binding"/>
    <property type="evidence" value="ECO:0007669"/>
    <property type="project" value="InterPro"/>
</dbReference>
<feature type="modified residue" description="N6-(pyridoxal phosphate)lysine" evidence="8">
    <location>
        <position position="215"/>
    </location>
</feature>
<evidence type="ECO:0000313" key="11">
    <source>
        <dbReference type="Proteomes" id="UP000283474"/>
    </source>
</evidence>
<evidence type="ECO:0000256" key="4">
    <source>
        <dbReference type="ARBA" id="ARBA00023239"/>
    </source>
</evidence>
<evidence type="ECO:0000256" key="5">
    <source>
        <dbReference type="ARBA" id="ARBA00046315"/>
    </source>
</evidence>
<dbReference type="GO" id="GO:0019346">
    <property type="term" value="P:transsulfuration"/>
    <property type="evidence" value="ECO:0007669"/>
    <property type="project" value="InterPro"/>
</dbReference>
<dbReference type="CDD" id="cd00614">
    <property type="entry name" value="CGS_like"/>
    <property type="match status" value="1"/>
</dbReference>
<evidence type="ECO:0000313" key="10">
    <source>
        <dbReference type="EMBL" id="QAA94847.1"/>
    </source>
</evidence>
<evidence type="ECO:0000256" key="2">
    <source>
        <dbReference type="ARBA" id="ARBA00009077"/>
    </source>
</evidence>
<protein>
    <submittedName>
        <fullName evidence="10">Cystathionine beta-lyase</fullName>
    </submittedName>
</protein>
<keyword evidence="11" id="KW-1185">Reference proteome</keyword>
<keyword evidence="4 10" id="KW-0456">Lyase</keyword>
<evidence type="ECO:0000256" key="8">
    <source>
        <dbReference type="PIRSR" id="PIRSR001434-2"/>
    </source>
</evidence>
<dbReference type="Gene3D" id="3.90.1150.10">
    <property type="entry name" value="Aspartate Aminotransferase, domain 1"/>
    <property type="match status" value="1"/>
</dbReference>
<evidence type="ECO:0000256" key="1">
    <source>
        <dbReference type="ARBA" id="ARBA00001933"/>
    </source>
</evidence>
<dbReference type="OrthoDB" id="9805807at2"/>
<proteinExistence type="inferred from homology"/>
<evidence type="ECO:0000256" key="7">
    <source>
        <dbReference type="ARBA" id="ARBA00047625"/>
    </source>
</evidence>
<dbReference type="FunFam" id="3.40.640.10:FF:000046">
    <property type="entry name" value="Cystathionine gamma-lyase"/>
    <property type="match status" value="1"/>
</dbReference>
<dbReference type="InterPro" id="IPR015422">
    <property type="entry name" value="PyrdxlP-dep_Trfase_small"/>
</dbReference>
<dbReference type="InterPro" id="IPR006233">
    <property type="entry name" value="Cys_b_lyase_bac"/>
</dbReference>
<dbReference type="InterPro" id="IPR000277">
    <property type="entry name" value="Cys/Met-Metab_PyrdxlP-dep_enz"/>
</dbReference>
<accession>A0A410GEX0</accession>
<sequence length="407" mass="43817">MAKPTSARLDTLLQHTGMASFDPVTGAAPVALPSMRTSTVRFENLAALDKAQAAKARGERRVTYGRMGMDTHAALEDVFCELEGADRAFLASSGLAAITLAMFSLLDAKDHVLVADCAYGPVRYLDKTVLSRMDIEVSYCHATVAQLQGQLRPNTRMLYVESPGSLLFEMLDIPALASFAHEHGLILAVDNTWGSGYIYRPLDLGADVSIVAGTKYVGGHSDLMLGAVMAKDAGLIKRLGETHYAMGYSISADDAWLALRGARTLPIRMRQSADNALRVCAFLASRTEVERIYHPALPGDPGHALWKRDCTGSNGMLAVELKLSNDQARRFVDGLALFGIGFSWGGFESLVQLVDTSLLQGHGYWRQSGNAVVRLHIGLESPEDLIADIAQALHAATGEINPSVGDT</sequence>
<dbReference type="GO" id="GO:0047804">
    <property type="term" value="F:cysteine-S-conjugate beta-lyase activity"/>
    <property type="evidence" value="ECO:0007669"/>
    <property type="project" value="UniProtKB-EC"/>
</dbReference>
<comment type="pathway">
    <text evidence="5">Amino-acid biosynthesis; L-methionine biosynthesis via de novo pathway; L-homocysteine from L-cystathionine: step 1/1.</text>
</comment>
<comment type="catalytic activity">
    <reaction evidence="6">
        <text>L,L-cystathionine + H2O = L-homocysteine + pyruvate + NH4(+)</text>
        <dbReference type="Rhea" id="RHEA:13965"/>
        <dbReference type="ChEBI" id="CHEBI:15361"/>
        <dbReference type="ChEBI" id="CHEBI:15377"/>
        <dbReference type="ChEBI" id="CHEBI:28938"/>
        <dbReference type="ChEBI" id="CHEBI:58161"/>
        <dbReference type="ChEBI" id="CHEBI:58199"/>
    </reaction>
</comment>
<gene>
    <name evidence="10" type="primary">metC</name>
    <name evidence="10" type="ORF">CKA81_14060</name>
</gene>
<dbReference type="RefSeq" id="WP_128355843.1">
    <property type="nucleotide sequence ID" value="NZ_CP022987.1"/>
</dbReference>
<reference evidence="10 11" key="1">
    <citation type="submission" date="2017-08" db="EMBL/GenBank/DDBJ databases">
        <authorList>
            <person name="Park S.-J."/>
            <person name="Kim H."/>
        </authorList>
    </citation>
    <scope>NUCLEOTIDE SEQUENCE [LARGE SCALE GENOMIC DNA]</scope>
    <source>
        <strain evidence="11">ye3</strain>
    </source>
</reference>
<dbReference type="PANTHER" id="PTHR43500">
    <property type="entry name" value="CYSTATHIONINE BETA-LYASE-RELATED"/>
    <property type="match status" value="1"/>
</dbReference>
<comment type="catalytic activity">
    <reaction evidence="7">
        <text>an S-substituted L-cysteine + H2O = a thiol + pyruvate + NH4(+)</text>
        <dbReference type="Rhea" id="RHEA:18121"/>
        <dbReference type="ChEBI" id="CHEBI:15361"/>
        <dbReference type="ChEBI" id="CHEBI:15377"/>
        <dbReference type="ChEBI" id="CHEBI:28938"/>
        <dbReference type="ChEBI" id="CHEBI:29256"/>
        <dbReference type="ChEBI" id="CHEBI:58717"/>
        <dbReference type="EC" id="4.4.1.13"/>
    </reaction>
</comment>
<dbReference type="InterPro" id="IPR054542">
    <property type="entry name" value="Cys_met_metab_PP"/>
</dbReference>
<dbReference type="AlphaFoldDB" id="A0A410GEX0"/>
<dbReference type="PIRSF" id="PIRSF001434">
    <property type="entry name" value="CGS"/>
    <property type="match status" value="1"/>
</dbReference>
<evidence type="ECO:0000256" key="3">
    <source>
        <dbReference type="ARBA" id="ARBA00022898"/>
    </source>
</evidence>
<dbReference type="Pfam" id="PF01053">
    <property type="entry name" value="Cys_Met_Meta_PP"/>
    <property type="match status" value="1"/>
</dbReference>
<dbReference type="Proteomes" id="UP000283474">
    <property type="component" value="Chromosome"/>
</dbReference>
<keyword evidence="3 8" id="KW-0663">Pyridoxal phosphate</keyword>